<evidence type="ECO:0000313" key="2">
    <source>
        <dbReference type="Proteomes" id="UP000887574"/>
    </source>
</evidence>
<evidence type="ECO:0000256" key="1">
    <source>
        <dbReference type="SAM" id="MobiDB-lite"/>
    </source>
</evidence>
<feature type="region of interest" description="Disordered" evidence="1">
    <location>
        <begin position="71"/>
        <end position="117"/>
    </location>
</feature>
<feature type="compositionally biased region" description="Basic residues" evidence="1">
    <location>
        <begin position="71"/>
        <end position="81"/>
    </location>
</feature>
<sequence>MSKQTKPLSWCWSYFTCKEEKSKFVGYYRFCNPNCEALKPGRYTGSPTRMEEHLKICIKVGAEASKEINRLLKRPAARRSRSSSPKELKLSEAAKVSPQESSGTIKHYFETTSKDEQ</sequence>
<evidence type="ECO:0000313" key="3">
    <source>
        <dbReference type="WBParaSite" id="jg13236"/>
    </source>
</evidence>
<accession>A0A915CW38</accession>
<keyword evidence="2" id="KW-1185">Reference proteome</keyword>
<proteinExistence type="predicted"/>
<dbReference type="AlphaFoldDB" id="A0A915CW38"/>
<dbReference type="WBParaSite" id="jg13236">
    <property type="protein sequence ID" value="jg13236"/>
    <property type="gene ID" value="jg13236"/>
</dbReference>
<feature type="compositionally biased region" description="Basic and acidic residues" evidence="1">
    <location>
        <begin position="107"/>
        <end position="117"/>
    </location>
</feature>
<reference evidence="3" key="1">
    <citation type="submission" date="2022-11" db="UniProtKB">
        <authorList>
            <consortium name="WormBaseParasite"/>
        </authorList>
    </citation>
    <scope>IDENTIFICATION</scope>
</reference>
<protein>
    <submittedName>
        <fullName evidence="3">Uncharacterized protein</fullName>
    </submittedName>
</protein>
<name>A0A915CW38_9BILA</name>
<organism evidence="2 3">
    <name type="scientific">Ditylenchus dipsaci</name>
    <dbReference type="NCBI Taxonomy" id="166011"/>
    <lineage>
        <taxon>Eukaryota</taxon>
        <taxon>Metazoa</taxon>
        <taxon>Ecdysozoa</taxon>
        <taxon>Nematoda</taxon>
        <taxon>Chromadorea</taxon>
        <taxon>Rhabditida</taxon>
        <taxon>Tylenchina</taxon>
        <taxon>Tylenchomorpha</taxon>
        <taxon>Sphaerularioidea</taxon>
        <taxon>Anguinidae</taxon>
        <taxon>Anguininae</taxon>
        <taxon>Ditylenchus</taxon>
    </lineage>
</organism>
<dbReference type="Proteomes" id="UP000887574">
    <property type="component" value="Unplaced"/>
</dbReference>